<protein>
    <submittedName>
        <fullName evidence="2">Aminomethyltransferase (Glycine cleavage system T protein)</fullName>
        <ecNumber evidence="2">2.1.2.10</ecNumber>
    </submittedName>
</protein>
<keyword evidence="2" id="KW-0489">Methyltransferase</keyword>
<dbReference type="EMBL" id="CZRL01000010">
    <property type="protein sequence ID" value="CUS50054.1"/>
    <property type="molecule type" value="Genomic_DNA"/>
</dbReference>
<dbReference type="EC" id="2.1.2.10" evidence="2"/>
<dbReference type="GO" id="GO:0008168">
    <property type="term" value="F:methyltransferase activity"/>
    <property type="evidence" value="ECO:0007669"/>
    <property type="project" value="UniProtKB-KW"/>
</dbReference>
<proteinExistence type="predicted"/>
<dbReference type="InterPro" id="IPR013977">
    <property type="entry name" value="GcvT_C"/>
</dbReference>
<dbReference type="PANTHER" id="PTHR43757">
    <property type="entry name" value="AMINOMETHYLTRANSFERASE"/>
    <property type="match status" value="1"/>
</dbReference>
<name>A0A160TQ21_9ZZZZ</name>
<evidence type="ECO:0000313" key="2">
    <source>
        <dbReference type="EMBL" id="CUS50054.1"/>
    </source>
</evidence>
<dbReference type="PANTHER" id="PTHR43757:SF2">
    <property type="entry name" value="AMINOMETHYLTRANSFERASE, MITOCHONDRIAL"/>
    <property type="match status" value="1"/>
</dbReference>
<sequence>MASGQDHGMTYASAESMGIRRIEAGILDNGTDMDRGMTPFAAGLEAFVDLSKPDFVGRDALKQADRTCLLFGLVCDSVAPRTGLPVFKGDSQVGQITTGDWSPTLNTGIGYVRFHDVDSVQGNWLGQKLMLGDLDDGRHDCEIVSLPFYDIEKKIPRGLDSGEITQE</sequence>
<reference evidence="2" key="1">
    <citation type="submission" date="2015-10" db="EMBL/GenBank/DDBJ databases">
        <authorList>
            <person name="Gilbert D.G."/>
        </authorList>
    </citation>
    <scope>NUCLEOTIDE SEQUENCE</scope>
</reference>
<dbReference type="AlphaFoldDB" id="A0A160TQ21"/>
<dbReference type="InterPro" id="IPR027266">
    <property type="entry name" value="TrmE/GcvT-like"/>
</dbReference>
<dbReference type="Gene3D" id="3.30.70.1400">
    <property type="entry name" value="Aminomethyltransferase beta-barrel domains"/>
    <property type="match status" value="1"/>
</dbReference>
<dbReference type="InterPro" id="IPR029043">
    <property type="entry name" value="GcvT/YgfZ_C"/>
</dbReference>
<dbReference type="InterPro" id="IPR028896">
    <property type="entry name" value="GcvT/YgfZ/DmdA"/>
</dbReference>
<feature type="domain" description="Aminomethyltransferase C-terminal" evidence="1">
    <location>
        <begin position="70"/>
        <end position="150"/>
    </location>
</feature>
<dbReference type="Pfam" id="PF08669">
    <property type="entry name" value="GCV_T_C"/>
    <property type="match status" value="1"/>
</dbReference>
<dbReference type="GO" id="GO:0004047">
    <property type="term" value="F:aminomethyltransferase activity"/>
    <property type="evidence" value="ECO:0007669"/>
    <property type="project" value="UniProtKB-EC"/>
</dbReference>
<dbReference type="SUPFAM" id="SSF103025">
    <property type="entry name" value="Folate-binding domain"/>
    <property type="match status" value="1"/>
</dbReference>
<evidence type="ECO:0000259" key="1">
    <source>
        <dbReference type="Pfam" id="PF08669"/>
    </source>
</evidence>
<dbReference type="Gene3D" id="2.40.30.110">
    <property type="entry name" value="Aminomethyltransferase beta-barrel domains"/>
    <property type="match status" value="1"/>
</dbReference>
<accession>A0A160TQ21</accession>
<dbReference type="SUPFAM" id="SSF101790">
    <property type="entry name" value="Aminomethyltransferase beta-barrel domain"/>
    <property type="match status" value="1"/>
</dbReference>
<gene>
    <name evidence="2" type="ORF">MGWOODY_XGa975</name>
</gene>
<keyword evidence="2" id="KW-0808">Transferase</keyword>
<dbReference type="GO" id="GO:0032259">
    <property type="term" value="P:methylation"/>
    <property type="evidence" value="ECO:0007669"/>
    <property type="project" value="UniProtKB-KW"/>
</dbReference>
<dbReference type="Gene3D" id="3.30.1360.120">
    <property type="entry name" value="Probable tRNA modification gtpase trme, domain 1"/>
    <property type="match status" value="1"/>
</dbReference>
<organism evidence="2">
    <name type="scientific">hydrothermal vent metagenome</name>
    <dbReference type="NCBI Taxonomy" id="652676"/>
    <lineage>
        <taxon>unclassified sequences</taxon>
        <taxon>metagenomes</taxon>
        <taxon>ecological metagenomes</taxon>
    </lineage>
</organism>